<dbReference type="PATRIC" id="fig|1469144.10.peg.667"/>
<keyword evidence="5" id="KW-1185">Reference proteome</keyword>
<sequence>MIVTPLERRRAEQFARAVAHGGSTSDPALEPLLRVVETLRPVSEGGPQPSPEFRDALRQRLLAVAAVQPAAGTAPAGARHARVSEAAPVPVRAWRRRLVAGLAGLAIGTGTLGGAAVAAQNALPGDLMYPLKRSLEDAQVTLAGSDASRGREYLEIASTRLSEAEALLRRSGSQPPDQRTVDTLAGTLRDLEEVTRRGSQRLTEAYRESGDAEVLQPLREFTRREGGRVQTLKGQLPPELRERSASLLGLLAGIDRQLARLPVTTPGTGGQPGTTAPDGSIPGHPGAGQQGVPGGNASPTDPSANTPNAGVNPTITGDPTSPTPGSSQSPDQGPVIQLPPFLPGSEPPLRLKLPPLLPLIKGETH</sequence>
<keyword evidence="2" id="KW-0812">Transmembrane</keyword>
<gene>
    <name evidence="4" type="ORF">LI90_569</name>
</gene>
<dbReference type="InterPro" id="IPR043725">
    <property type="entry name" value="DUF5667"/>
</dbReference>
<dbReference type="Proteomes" id="UP000070188">
    <property type="component" value="Unassembled WGS sequence"/>
</dbReference>
<feature type="compositionally biased region" description="Gly residues" evidence="1">
    <location>
        <begin position="285"/>
        <end position="294"/>
    </location>
</feature>
<keyword evidence="2" id="KW-1133">Transmembrane helix</keyword>
<dbReference type="STRING" id="1469144.LI90_569"/>
<evidence type="ECO:0000313" key="5">
    <source>
        <dbReference type="Proteomes" id="UP000070188"/>
    </source>
</evidence>
<evidence type="ECO:0000259" key="3">
    <source>
        <dbReference type="Pfam" id="PF18915"/>
    </source>
</evidence>
<reference evidence="5" key="1">
    <citation type="submission" date="2015-04" db="EMBL/GenBank/DDBJ databases">
        <title>Physiological reanalysis, assessment of diazotrophy, and genome sequences of multiple isolates of Streptomyces thermoautotrophicus.</title>
        <authorList>
            <person name="MacKellar D.C."/>
            <person name="Lieber L."/>
            <person name="Norman J."/>
            <person name="Bolger A."/>
            <person name="Tobin C."/>
            <person name="Murray J.W."/>
            <person name="Chang R."/>
            <person name="Ford T."/>
            <person name="Nguyen P.Q."/>
            <person name="Woodward J."/>
            <person name="Permingeat H."/>
            <person name="Joshi N.S."/>
            <person name="Silver P.A."/>
            <person name="Usadel B."/>
            <person name="Rutherford A.W."/>
            <person name="Friesen M."/>
            <person name="Prell J."/>
        </authorList>
    </citation>
    <scope>NUCLEOTIDE SEQUENCE [LARGE SCALE GENOMIC DNA]</scope>
    <source>
        <strain evidence="5">H1</strain>
    </source>
</reference>
<evidence type="ECO:0000256" key="1">
    <source>
        <dbReference type="SAM" id="MobiDB-lite"/>
    </source>
</evidence>
<feature type="region of interest" description="Disordered" evidence="1">
    <location>
        <begin position="262"/>
        <end position="365"/>
    </location>
</feature>
<feature type="domain" description="DUF5667" evidence="3">
    <location>
        <begin position="122"/>
        <end position="194"/>
    </location>
</feature>
<dbReference type="EMBL" id="LAXD01000001">
    <property type="protein sequence ID" value="KWW98939.1"/>
    <property type="molecule type" value="Genomic_DNA"/>
</dbReference>
<evidence type="ECO:0000313" key="4">
    <source>
        <dbReference type="EMBL" id="KWW98939.1"/>
    </source>
</evidence>
<feature type="compositionally biased region" description="Low complexity" evidence="1">
    <location>
        <begin position="313"/>
        <end position="334"/>
    </location>
</feature>
<name>A0A132MMI8_9ACTN</name>
<comment type="caution">
    <text evidence="4">The sequence shown here is derived from an EMBL/GenBank/DDBJ whole genome shotgun (WGS) entry which is preliminary data.</text>
</comment>
<dbReference type="OrthoDB" id="3402808at2"/>
<dbReference type="Pfam" id="PF18915">
    <property type="entry name" value="DUF5667"/>
    <property type="match status" value="1"/>
</dbReference>
<organism evidence="4 5">
    <name type="scientific">Carbonactinospora thermoautotrophica</name>
    <dbReference type="NCBI Taxonomy" id="1469144"/>
    <lineage>
        <taxon>Bacteria</taxon>
        <taxon>Bacillati</taxon>
        <taxon>Actinomycetota</taxon>
        <taxon>Actinomycetes</taxon>
        <taxon>Kitasatosporales</taxon>
        <taxon>Carbonactinosporaceae</taxon>
        <taxon>Carbonactinospora</taxon>
    </lineage>
</organism>
<feature type="transmembrane region" description="Helical" evidence="2">
    <location>
        <begin position="98"/>
        <end position="119"/>
    </location>
</feature>
<proteinExistence type="predicted"/>
<protein>
    <recommendedName>
        <fullName evidence="3">DUF5667 domain-containing protein</fullName>
    </recommendedName>
</protein>
<accession>A0A132MMI8</accession>
<dbReference type="AlphaFoldDB" id="A0A132MMI8"/>
<feature type="compositionally biased region" description="Polar residues" evidence="1">
    <location>
        <begin position="297"/>
        <end position="311"/>
    </location>
</feature>
<evidence type="ECO:0000256" key="2">
    <source>
        <dbReference type="SAM" id="Phobius"/>
    </source>
</evidence>
<dbReference type="RefSeq" id="WP_066883902.1">
    <property type="nucleotide sequence ID" value="NZ_LAXD01000001.1"/>
</dbReference>
<keyword evidence="2" id="KW-0472">Membrane</keyword>